<gene>
    <name evidence="4" type="ORF">GCM10010832_04390</name>
</gene>
<organism evidence="4 5">
    <name type="scientific">Psychroflexus planctonicus</name>
    <dbReference type="NCBI Taxonomy" id="1526575"/>
    <lineage>
        <taxon>Bacteria</taxon>
        <taxon>Pseudomonadati</taxon>
        <taxon>Bacteroidota</taxon>
        <taxon>Flavobacteriia</taxon>
        <taxon>Flavobacteriales</taxon>
        <taxon>Flavobacteriaceae</taxon>
        <taxon>Psychroflexus</taxon>
    </lineage>
</organism>
<feature type="compositionally biased region" description="Polar residues" evidence="2">
    <location>
        <begin position="1093"/>
        <end position="1108"/>
    </location>
</feature>
<reference evidence="5" key="1">
    <citation type="journal article" date="2019" name="Int. J. Syst. Evol. Microbiol.">
        <title>The Global Catalogue of Microorganisms (GCM) 10K type strain sequencing project: providing services to taxonomists for standard genome sequencing and annotation.</title>
        <authorList>
            <consortium name="The Broad Institute Genomics Platform"/>
            <consortium name="The Broad Institute Genome Sequencing Center for Infectious Disease"/>
            <person name="Wu L."/>
            <person name="Ma J."/>
        </authorList>
    </citation>
    <scope>NUCLEOTIDE SEQUENCE [LARGE SCALE GENOMIC DNA]</scope>
    <source>
        <strain evidence="5">CGMCC 1.12931</strain>
    </source>
</reference>
<keyword evidence="5" id="KW-1185">Reference proteome</keyword>
<dbReference type="Pfam" id="PF18962">
    <property type="entry name" value="Por_Secre_tail"/>
    <property type="match status" value="1"/>
</dbReference>
<dbReference type="Proteomes" id="UP000599179">
    <property type="component" value="Unassembled WGS sequence"/>
</dbReference>
<name>A0ABQ1SD49_9FLAO</name>
<evidence type="ECO:0000313" key="4">
    <source>
        <dbReference type="EMBL" id="GGE26817.1"/>
    </source>
</evidence>
<evidence type="ECO:0000313" key="5">
    <source>
        <dbReference type="Proteomes" id="UP000599179"/>
    </source>
</evidence>
<sequence>MAIFSTSISFGQELGDLRSRQNGNWTNASTWEEWNGSSWSNTSTQPASLFEGNIEIRHTVYTGSFQTFWIWTYPVDAERRIEGDLKISSGTLQLTQANSGDNLRTFVSGDFTITGGALSFYGGTESGSSTNAGVLAVDGNVNLLGGNIVSNSIRLPSGIYFTGDTTQTLQCNINLSSQIINRFYLSTGHLGISEIYGGTNVSTVYGTTELIYSDTQTWPTSGNLLQDFTVQASGVVSMTKSREINAALNLNSGVLDVSQHSLKFSGNTFFKKEGKIRQQDSEGELNFANQSLISIPDETFEGAVSNFTISQSGGIKMQSDLSISRSLNLNAENSNITDGLLDMVINYGSYAQVEYGTDPNFADSTQPFNNLNSYILYMGENASTNGIGDVTGKVKRNTIVNNKTYDFGNSETRISFNSPTGASGLPESMLFTITRGDYGEHVDNLGEDTELFLFDENTGNPLTGPRSAVKRLYQIQYAASVDLPGSTRFTLRMAYQPEELNTNSSAELITWDHHLPYNGITPHEHGKTANNLEENWIELSNHSVLYLTKEGAISGAGTLTKYWMLSEKETIGEYVWVGATDGGSSNWNVVSNWSGSKIPNETSDVYIPSSYNFPPIINENSGYGDGNQENPGIVEGEVRMRTIEIAPDAELMTEGAPDIYMYGGPNYAGGGLNYGTFNILGSLNSSESTFYLMDGSTSSEATLNGNLKFYNLVADENANVKVQSNTEIEIVNNLSIPATANFNAVTNPNTIYFTGKNQNIPNPGTVNVGYYNMVLNGNNSTLPSNLNVKGDLVINEQNLNFNTTQVVFDGNTEQFILSDSLVTQSLKEVVINNESVVKSDIKELRIDNLQLTSGTFEAGINNKVVFENAIVRNNGILGGMGTFEFLGPNEIENNLFLNNRSSANITLNKNTTTTTTNFSIPNNFAVDANLHLENGIIPLGTNTLELGGNLSANLGRLNASNAEIVFSGNTTQALSGNAFSSNLVKDIAMTGSGTYQLESPVKLTGVLRPNSGVLNSNANLVFKSSQERTAVVGEIGAGADITGSVQVERFIPARRAFRFLNPTITSTQTIHQNWQEGATAYNDNPNPGYGTHITGTNEPSPNPSSADGQNGFDWNPSGNPSLFYFDNINQSWNPVTNTDQNVIEANVPYRLLVRGSRAIDIASNAATPDNTVLRSSGTLNKNIITHSDNLNNAFQRPNFIGNPYQAPVDLALVIESSINVNNFVQIWDPNIGGANPIPGQPGGRGAFTTIDVANNTTSNEDSDANRFLQPGQAAFFYAINDEQPFEIVFQENHKAVDTPQTEVFSTESPDQKLAIQLYDKASYLNGNTSLDAVLIRFASNFNENLNVEDALKLENIDENFARIENGKLISIEQRALPTENEALALFVNQYRHQEYVFQVDATSLPENTKVFLEDNYLNEIIDLENLDYTYEFSVDESINASKAFNRFSLVFEEVSLNTTDFAKNDFVIYPNPIVNNQFQITSSTLANETAIVSIFDLVGKQVFSKEVDFDETGNKTFKEINLKTGLYLMQVHHKDFQTSKKIIVK</sequence>
<accession>A0ABQ1SD49</accession>
<feature type="region of interest" description="Disordered" evidence="2">
    <location>
        <begin position="1078"/>
        <end position="1113"/>
    </location>
</feature>
<dbReference type="InterPro" id="IPR026444">
    <property type="entry name" value="Secre_tail"/>
</dbReference>
<feature type="domain" description="Secretion system C-terminal sorting" evidence="3">
    <location>
        <begin position="1468"/>
        <end position="1544"/>
    </location>
</feature>
<evidence type="ECO:0000256" key="2">
    <source>
        <dbReference type="SAM" id="MobiDB-lite"/>
    </source>
</evidence>
<dbReference type="EMBL" id="BMGM01000002">
    <property type="protein sequence ID" value="GGE26817.1"/>
    <property type="molecule type" value="Genomic_DNA"/>
</dbReference>
<dbReference type="NCBIfam" id="TIGR04183">
    <property type="entry name" value="Por_Secre_tail"/>
    <property type="match status" value="1"/>
</dbReference>
<proteinExistence type="predicted"/>
<comment type="caution">
    <text evidence="4">The sequence shown here is derived from an EMBL/GenBank/DDBJ whole genome shotgun (WGS) entry which is preliminary data.</text>
</comment>
<evidence type="ECO:0000259" key="3">
    <source>
        <dbReference type="Pfam" id="PF18962"/>
    </source>
</evidence>
<evidence type="ECO:0000256" key="1">
    <source>
        <dbReference type="ARBA" id="ARBA00022729"/>
    </source>
</evidence>
<keyword evidence="1" id="KW-0732">Signal</keyword>
<protein>
    <recommendedName>
        <fullName evidence="3">Secretion system C-terminal sorting domain-containing protein</fullName>
    </recommendedName>
</protein>